<protein>
    <recommendedName>
        <fullName evidence="1">DNA helicase Pif1-like 2B domain-containing protein</fullName>
    </recommendedName>
</protein>
<dbReference type="EMBL" id="KN549251">
    <property type="protein sequence ID" value="KHJ99033.1"/>
    <property type="molecule type" value="Genomic_DNA"/>
</dbReference>
<keyword evidence="3" id="KW-1185">Reference proteome</keyword>
<dbReference type="GO" id="GO:0005657">
    <property type="term" value="C:replication fork"/>
    <property type="evidence" value="ECO:0007669"/>
    <property type="project" value="TreeGrafter"/>
</dbReference>
<feature type="domain" description="DNA helicase Pif1-like 2B" evidence="1">
    <location>
        <begin position="11"/>
        <end position="57"/>
    </location>
</feature>
<dbReference type="Pfam" id="PF21530">
    <property type="entry name" value="Pif1_2B_dom"/>
    <property type="match status" value="1"/>
</dbReference>
<dbReference type="PANTHER" id="PTHR23274:SF51">
    <property type="entry name" value="OS03G0423850 PROTEIN"/>
    <property type="match status" value="1"/>
</dbReference>
<name>A0A0B1TNB5_OESDE</name>
<dbReference type="AlphaFoldDB" id="A0A0B1TNB5"/>
<evidence type="ECO:0000313" key="3">
    <source>
        <dbReference type="Proteomes" id="UP000053660"/>
    </source>
</evidence>
<dbReference type="PANTHER" id="PTHR23274">
    <property type="entry name" value="DNA HELICASE-RELATED"/>
    <property type="match status" value="1"/>
</dbReference>
<dbReference type="InterPro" id="IPR049163">
    <property type="entry name" value="Pif1-like_2B_dom"/>
</dbReference>
<dbReference type="SUPFAM" id="SSF52540">
    <property type="entry name" value="P-loop containing nucleoside triphosphate hydrolases"/>
    <property type="match status" value="1"/>
</dbReference>
<gene>
    <name evidence="2" type="ORF">OESDEN_00985</name>
</gene>
<organism evidence="2 3">
    <name type="scientific">Oesophagostomum dentatum</name>
    <name type="common">Nodular worm</name>
    <dbReference type="NCBI Taxonomy" id="61180"/>
    <lineage>
        <taxon>Eukaryota</taxon>
        <taxon>Metazoa</taxon>
        <taxon>Ecdysozoa</taxon>
        <taxon>Nematoda</taxon>
        <taxon>Chromadorea</taxon>
        <taxon>Rhabditida</taxon>
        <taxon>Rhabditina</taxon>
        <taxon>Rhabditomorpha</taxon>
        <taxon>Strongyloidea</taxon>
        <taxon>Strongylidae</taxon>
        <taxon>Oesophagostomum</taxon>
    </lineage>
</organism>
<evidence type="ECO:0000313" key="2">
    <source>
        <dbReference type="EMBL" id="KHJ99033.1"/>
    </source>
</evidence>
<accession>A0A0B1TNB5</accession>
<dbReference type="Proteomes" id="UP000053660">
    <property type="component" value="Unassembled WGS sequence"/>
</dbReference>
<reference evidence="2 3" key="1">
    <citation type="submission" date="2014-03" db="EMBL/GenBank/DDBJ databases">
        <title>Draft genome of the hookworm Oesophagostomum dentatum.</title>
        <authorList>
            <person name="Mitreva M."/>
        </authorList>
    </citation>
    <scope>NUCLEOTIDE SEQUENCE [LARGE SCALE GENOMIC DNA]</scope>
    <source>
        <strain evidence="2 3">OD-Hann</strain>
    </source>
</reference>
<dbReference type="GO" id="GO:0006260">
    <property type="term" value="P:DNA replication"/>
    <property type="evidence" value="ECO:0007669"/>
    <property type="project" value="TreeGrafter"/>
</dbReference>
<dbReference type="InterPro" id="IPR027417">
    <property type="entry name" value="P-loop_NTPase"/>
</dbReference>
<sequence length="150" mass="16927">MRSNAIEFQQEFLRKLDPPGMPPHDLRLEKGAIVMLLCNLDVSAGLCNGTRPIVENFGRHTLGCRFACGERRGRYVLLPLIDNYTDKGLSFRCKRTQFPVRLAFSLSINKAQGQSFDRVPAIFSLVGERDHGRGLSNPSHFTRLAYFSVL</sequence>
<proteinExistence type="predicted"/>
<dbReference type="OrthoDB" id="10053386at2759"/>
<evidence type="ECO:0000259" key="1">
    <source>
        <dbReference type="Pfam" id="PF21530"/>
    </source>
</evidence>